<sequence length="157" mass="18336">MNCWKPLYIIISFLFYFYISIPTQISAEEIGDKTERQAFSDFEEKIFNLIRSSMEPLRELENIYGKTDKVNLYNIALSAEERFNKSSLIITELEVPIVLSSDIRASLENIKRDLSVGFKALGESMDYFSQHNVNRSSELYDIYIENVIKVSFMLMEE</sequence>
<dbReference type="OrthoDB" id="2687365at2"/>
<comment type="caution">
    <text evidence="2">The sequence shown here is derived from an EMBL/GenBank/DDBJ whole genome shotgun (WGS) entry which is preliminary data.</text>
</comment>
<gene>
    <name evidence="2" type="ORF">D5F11_016710</name>
</gene>
<dbReference type="EMBL" id="QYTW02000018">
    <property type="protein sequence ID" value="RST58668.1"/>
    <property type="molecule type" value="Genomic_DNA"/>
</dbReference>
<dbReference type="RefSeq" id="WP_120117628.1">
    <property type="nucleotide sequence ID" value="NZ_QYTW02000018.1"/>
</dbReference>
<reference evidence="2 3" key="1">
    <citation type="submission" date="2018-12" db="EMBL/GenBank/DDBJ databases">
        <authorList>
            <person name="Sun L."/>
            <person name="Chen Z."/>
        </authorList>
    </citation>
    <scope>NUCLEOTIDE SEQUENCE [LARGE SCALE GENOMIC DNA]</scope>
    <source>
        <strain evidence="2 3">LMG 29736</strain>
    </source>
</reference>
<feature type="transmembrane region" description="Helical" evidence="1">
    <location>
        <begin position="6"/>
        <end position="27"/>
    </location>
</feature>
<keyword evidence="1" id="KW-0472">Membrane</keyword>
<name>A0A429X5F5_SIMTE</name>
<dbReference type="Proteomes" id="UP000287296">
    <property type="component" value="Unassembled WGS sequence"/>
</dbReference>
<evidence type="ECO:0000256" key="1">
    <source>
        <dbReference type="SAM" id="Phobius"/>
    </source>
</evidence>
<dbReference type="AlphaFoldDB" id="A0A429X5F5"/>
<evidence type="ECO:0000313" key="3">
    <source>
        <dbReference type="Proteomes" id="UP000287296"/>
    </source>
</evidence>
<proteinExistence type="predicted"/>
<protein>
    <submittedName>
        <fullName evidence="2">Uncharacterized protein</fullName>
    </submittedName>
</protein>
<keyword evidence="1" id="KW-1133">Transmembrane helix</keyword>
<keyword evidence="1" id="KW-0812">Transmembrane</keyword>
<accession>A0A429X5F5</accession>
<organism evidence="2 3">
    <name type="scientific">Siminovitchia terrae</name>
    <name type="common">Bacillus terrae</name>
    <dbReference type="NCBI Taxonomy" id="1914933"/>
    <lineage>
        <taxon>Bacteria</taxon>
        <taxon>Bacillati</taxon>
        <taxon>Bacillota</taxon>
        <taxon>Bacilli</taxon>
        <taxon>Bacillales</taxon>
        <taxon>Bacillaceae</taxon>
        <taxon>Siminovitchia</taxon>
    </lineage>
</organism>
<evidence type="ECO:0000313" key="2">
    <source>
        <dbReference type="EMBL" id="RST58668.1"/>
    </source>
</evidence>